<sequence>MKFIWQDDRTGMRSDTTLRTWIVFFLVIFYLISLCALSVLSPDSLRTLQMDLVQWLIIFYGAVGSLYLGKRVNEELNSKSKLFEKGLNRMREDKDSDPSANMDKGNMKL</sequence>
<comment type="caution">
    <text evidence="3">The sequence shown here is derived from an EMBL/GenBank/DDBJ whole genome shotgun (WGS) entry which is preliminary data.</text>
</comment>
<dbReference type="Proteomes" id="UP000232149">
    <property type="component" value="Unassembled WGS sequence"/>
</dbReference>
<evidence type="ECO:0000256" key="1">
    <source>
        <dbReference type="SAM" id="MobiDB-lite"/>
    </source>
</evidence>
<feature type="transmembrane region" description="Helical" evidence="2">
    <location>
        <begin position="52"/>
        <end position="69"/>
    </location>
</feature>
<evidence type="ECO:0000313" key="4">
    <source>
        <dbReference type="Proteomes" id="UP000232149"/>
    </source>
</evidence>
<feature type="region of interest" description="Disordered" evidence="1">
    <location>
        <begin position="88"/>
        <end position="109"/>
    </location>
</feature>
<name>A0ABX4P1R4_9LEPT</name>
<feature type="compositionally biased region" description="Basic and acidic residues" evidence="1">
    <location>
        <begin position="88"/>
        <end position="97"/>
    </location>
</feature>
<keyword evidence="2" id="KW-1133">Transmembrane helix</keyword>
<dbReference type="EMBL" id="NPDU01000011">
    <property type="protein sequence ID" value="PJZ62865.1"/>
    <property type="molecule type" value="Genomic_DNA"/>
</dbReference>
<evidence type="ECO:0000313" key="3">
    <source>
        <dbReference type="EMBL" id="PJZ62865.1"/>
    </source>
</evidence>
<feature type="transmembrane region" description="Helical" evidence="2">
    <location>
        <begin position="21"/>
        <end position="40"/>
    </location>
</feature>
<evidence type="ECO:0000256" key="2">
    <source>
        <dbReference type="SAM" id="Phobius"/>
    </source>
</evidence>
<keyword evidence="2" id="KW-0472">Membrane</keyword>
<accession>A0ABX4P1R4</accession>
<proteinExistence type="predicted"/>
<protein>
    <submittedName>
        <fullName evidence="3">Uncharacterized protein</fullName>
    </submittedName>
</protein>
<keyword evidence="2" id="KW-0812">Transmembrane</keyword>
<dbReference type="RefSeq" id="WP_100787994.1">
    <property type="nucleotide sequence ID" value="NZ_NPDU01000011.1"/>
</dbReference>
<gene>
    <name evidence="3" type="ORF">CH376_06045</name>
</gene>
<reference evidence="3 4" key="1">
    <citation type="submission" date="2017-07" db="EMBL/GenBank/DDBJ databases">
        <title>Leptospira spp. isolated from tropical soils.</title>
        <authorList>
            <person name="Thibeaux R."/>
            <person name="Iraola G."/>
            <person name="Ferres I."/>
            <person name="Bierque E."/>
            <person name="Girault D."/>
            <person name="Soupe-Gilbert M.-E."/>
            <person name="Picardeau M."/>
            <person name="Goarant C."/>
        </authorList>
    </citation>
    <scope>NUCLEOTIDE SEQUENCE [LARGE SCALE GENOMIC DNA]</scope>
    <source>
        <strain evidence="3 4">FH2-B-D1</strain>
    </source>
</reference>
<organism evidence="3 4">
    <name type="scientific">Leptospira adleri</name>
    <dbReference type="NCBI Taxonomy" id="2023186"/>
    <lineage>
        <taxon>Bacteria</taxon>
        <taxon>Pseudomonadati</taxon>
        <taxon>Spirochaetota</taxon>
        <taxon>Spirochaetia</taxon>
        <taxon>Leptospirales</taxon>
        <taxon>Leptospiraceae</taxon>
        <taxon>Leptospira</taxon>
    </lineage>
</organism>
<keyword evidence="4" id="KW-1185">Reference proteome</keyword>